<dbReference type="Pfam" id="PF13439">
    <property type="entry name" value="Glyco_transf_4"/>
    <property type="match status" value="1"/>
</dbReference>
<organism evidence="6 7">
    <name type="scientific">Motilibacter deserti</name>
    <dbReference type="NCBI Taxonomy" id="2714956"/>
    <lineage>
        <taxon>Bacteria</taxon>
        <taxon>Bacillati</taxon>
        <taxon>Actinomycetota</taxon>
        <taxon>Actinomycetes</taxon>
        <taxon>Motilibacterales</taxon>
        <taxon>Motilibacteraceae</taxon>
        <taxon>Motilibacter</taxon>
    </lineage>
</organism>
<comment type="caution">
    <text evidence="6">The sequence shown here is derived from an EMBL/GenBank/DDBJ whole genome shotgun (WGS) entry which is preliminary data.</text>
</comment>
<evidence type="ECO:0000313" key="6">
    <source>
        <dbReference type="EMBL" id="NHC13466.1"/>
    </source>
</evidence>
<dbReference type="Proteomes" id="UP000800981">
    <property type="component" value="Unassembled WGS sequence"/>
</dbReference>
<dbReference type="RefSeq" id="WP_166279906.1">
    <property type="nucleotide sequence ID" value="NZ_JAANNP010000002.1"/>
</dbReference>
<dbReference type="InterPro" id="IPR001296">
    <property type="entry name" value="Glyco_trans_1"/>
</dbReference>
<dbReference type="InterPro" id="IPR028098">
    <property type="entry name" value="Glyco_trans_4-like_N"/>
</dbReference>
<keyword evidence="2" id="KW-0808">Transferase</keyword>
<evidence type="ECO:0000256" key="1">
    <source>
        <dbReference type="ARBA" id="ARBA00022676"/>
    </source>
</evidence>
<dbReference type="PANTHER" id="PTHR12526:SF636">
    <property type="entry name" value="BLL3647 PROTEIN"/>
    <property type="match status" value="1"/>
</dbReference>
<dbReference type="SUPFAM" id="SSF53756">
    <property type="entry name" value="UDP-Glycosyltransferase/glycogen phosphorylase"/>
    <property type="match status" value="1"/>
</dbReference>
<dbReference type="PANTHER" id="PTHR12526">
    <property type="entry name" value="GLYCOSYLTRANSFERASE"/>
    <property type="match status" value="1"/>
</dbReference>
<feature type="domain" description="Glycosyl transferase family 1" evidence="4">
    <location>
        <begin position="199"/>
        <end position="346"/>
    </location>
</feature>
<reference evidence="6 7" key="1">
    <citation type="submission" date="2020-03" db="EMBL/GenBank/DDBJ databases">
        <title>Two novel Motilibacter sp.</title>
        <authorList>
            <person name="Liu S."/>
        </authorList>
    </citation>
    <scope>NUCLEOTIDE SEQUENCE [LARGE SCALE GENOMIC DNA]</scope>
    <source>
        <strain evidence="6 7">E257</strain>
    </source>
</reference>
<dbReference type="CDD" id="cd03801">
    <property type="entry name" value="GT4_PimA-like"/>
    <property type="match status" value="1"/>
</dbReference>
<feature type="region of interest" description="Disordered" evidence="3">
    <location>
        <begin position="373"/>
        <end position="399"/>
    </location>
</feature>
<dbReference type="Gene3D" id="3.40.50.2000">
    <property type="entry name" value="Glycogen Phosphorylase B"/>
    <property type="match status" value="2"/>
</dbReference>
<feature type="domain" description="Glycosyltransferase subfamily 4-like N-terminal" evidence="5">
    <location>
        <begin position="22"/>
        <end position="182"/>
    </location>
</feature>
<keyword evidence="1" id="KW-0328">Glycosyltransferase</keyword>
<name>A0ABX0GRH6_9ACTN</name>
<evidence type="ECO:0000256" key="3">
    <source>
        <dbReference type="SAM" id="MobiDB-lite"/>
    </source>
</evidence>
<protein>
    <submittedName>
        <fullName evidence="6">Glycosyltransferase family 4 protein</fullName>
    </submittedName>
</protein>
<feature type="compositionally biased region" description="Basic and acidic residues" evidence="3">
    <location>
        <begin position="389"/>
        <end position="399"/>
    </location>
</feature>
<evidence type="ECO:0000259" key="4">
    <source>
        <dbReference type="Pfam" id="PF00534"/>
    </source>
</evidence>
<accession>A0ABX0GRH6</accession>
<dbReference type="Pfam" id="PF00534">
    <property type="entry name" value="Glycos_transf_1"/>
    <property type="match status" value="1"/>
</dbReference>
<gene>
    <name evidence="6" type="ORF">G9H71_06680</name>
</gene>
<evidence type="ECO:0000313" key="7">
    <source>
        <dbReference type="Proteomes" id="UP000800981"/>
    </source>
</evidence>
<evidence type="ECO:0000256" key="2">
    <source>
        <dbReference type="ARBA" id="ARBA00022679"/>
    </source>
</evidence>
<sequence length="399" mass="42665">MTTDTPPLRVLQLAARYLPDLGGIETHVHEVARRLAARPGVDVTVAASDRTGTRPGSERVEGFDVLRRRAWPRERDYYVAPGLARVVRDGRWDVVHVQGVHTAVPPLGMLAALSARVPFVVTFHTGGNSSAARNAARSAQWRAIAPLLRRADRLIAVSRFERRLFAGATGLDESEILVVRNGGALPEVPAGVRPVPGRVVSSGRLERYKGHHRVIEALPALRLLVPEAHVHVLGAGPYEHELRTLARQLGVGDAVEIRSVPPGDRAGMARSLAEASVFATFSDYEAHPVAVMEALTLGVPVVGTDVAGVADLVEDGLVSGVGVGAPAEQAARLLAEAMTGPRSRRQVDLPTWDSAADSLEAVYRDVVASRARLGSPKRSTAKKASLKSLGRDARREEAA</sequence>
<keyword evidence="7" id="KW-1185">Reference proteome</keyword>
<dbReference type="EMBL" id="JAANNP010000002">
    <property type="protein sequence ID" value="NHC13466.1"/>
    <property type="molecule type" value="Genomic_DNA"/>
</dbReference>
<proteinExistence type="predicted"/>
<evidence type="ECO:0000259" key="5">
    <source>
        <dbReference type="Pfam" id="PF13439"/>
    </source>
</evidence>